<feature type="compositionally biased region" description="Polar residues" evidence="1">
    <location>
        <begin position="276"/>
        <end position="307"/>
    </location>
</feature>
<dbReference type="Proteomes" id="UP001201163">
    <property type="component" value="Unassembled WGS sequence"/>
</dbReference>
<proteinExistence type="predicted"/>
<feature type="region of interest" description="Disordered" evidence="1">
    <location>
        <begin position="1"/>
        <end position="45"/>
    </location>
</feature>
<evidence type="ECO:0000256" key="1">
    <source>
        <dbReference type="SAM" id="MobiDB-lite"/>
    </source>
</evidence>
<gene>
    <name evidence="2" type="ORF">EDB92DRAFT_1813816</name>
</gene>
<sequence length="366" mass="39801">MLATNPDTASGGTGTSGTGGTPTSGSGGASTGGSGSTTDVIINPQPFTPDLAWPTDLLLDRHKSNWEEWNRRLNLIIDQRNFFHYLDGSFPCPDPAGPSQRAARDVYDALRKMHENFGLHPQVHIMREALDLRFSFATPLNLSRTLNDIDRLHDKFTKMGKMDDDKLKIILIMNALKTHPQLQYTIDELLESSPAITSADIEGRILREEQLLRHREKLGVADNIALAAVANKTRQICANCKRSNHRPEFCVAPGGNMAGKTIGEARAAQKAAAAKSQTRGNRNTNSQSANVTQTPTSTTEAPKSTNTITINGKRYMLVSDSASTATACGAATPQSKHIADESLGRVDMPLKTCASDLLHMAERKQR</sequence>
<protein>
    <recommendedName>
        <fullName evidence="4">Gag protein</fullName>
    </recommendedName>
</protein>
<accession>A0AAD4QDR4</accession>
<feature type="compositionally biased region" description="Gly residues" evidence="1">
    <location>
        <begin position="11"/>
        <end position="35"/>
    </location>
</feature>
<name>A0AAD4QDR4_9AGAM</name>
<reference evidence="2" key="1">
    <citation type="submission" date="2022-01" db="EMBL/GenBank/DDBJ databases">
        <title>Comparative genomics reveals a dynamic genome evolution in the ectomycorrhizal milk-cap (Lactarius) mushrooms.</title>
        <authorList>
            <consortium name="DOE Joint Genome Institute"/>
            <person name="Lebreton A."/>
            <person name="Tang N."/>
            <person name="Kuo A."/>
            <person name="LaButti K."/>
            <person name="Drula E."/>
            <person name="Barry K."/>
            <person name="Clum A."/>
            <person name="Lipzen A."/>
            <person name="Mousain D."/>
            <person name="Ng V."/>
            <person name="Wang R."/>
            <person name="Wang X."/>
            <person name="Dai Y."/>
            <person name="Henrissat B."/>
            <person name="Grigoriev I.V."/>
            <person name="Guerin-Laguette A."/>
            <person name="Yu F."/>
            <person name="Martin F.M."/>
        </authorList>
    </citation>
    <scope>NUCLEOTIDE SEQUENCE</scope>
    <source>
        <strain evidence="2">QP</strain>
    </source>
</reference>
<evidence type="ECO:0008006" key="4">
    <source>
        <dbReference type="Google" id="ProtNLM"/>
    </source>
</evidence>
<organism evidence="2 3">
    <name type="scientific">Lactarius akahatsu</name>
    <dbReference type="NCBI Taxonomy" id="416441"/>
    <lineage>
        <taxon>Eukaryota</taxon>
        <taxon>Fungi</taxon>
        <taxon>Dikarya</taxon>
        <taxon>Basidiomycota</taxon>
        <taxon>Agaricomycotina</taxon>
        <taxon>Agaricomycetes</taxon>
        <taxon>Russulales</taxon>
        <taxon>Russulaceae</taxon>
        <taxon>Lactarius</taxon>
    </lineage>
</organism>
<evidence type="ECO:0000313" key="3">
    <source>
        <dbReference type="Proteomes" id="UP001201163"/>
    </source>
</evidence>
<feature type="region of interest" description="Disordered" evidence="1">
    <location>
        <begin position="270"/>
        <end position="307"/>
    </location>
</feature>
<dbReference type="EMBL" id="JAKELL010000007">
    <property type="protein sequence ID" value="KAH8997361.1"/>
    <property type="molecule type" value="Genomic_DNA"/>
</dbReference>
<keyword evidence="3" id="KW-1185">Reference proteome</keyword>
<dbReference type="AlphaFoldDB" id="A0AAD4QDR4"/>
<evidence type="ECO:0000313" key="2">
    <source>
        <dbReference type="EMBL" id="KAH8997361.1"/>
    </source>
</evidence>
<comment type="caution">
    <text evidence="2">The sequence shown here is derived from an EMBL/GenBank/DDBJ whole genome shotgun (WGS) entry which is preliminary data.</text>
</comment>